<dbReference type="EMBL" id="JAFKCZ010000001">
    <property type="protein sequence ID" value="MBN7795326.1"/>
    <property type="molecule type" value="Genomic_DNA"/>
</dbReference>
<accession>A0A939DCD9</accession>
<dbReference type="Proteomes" id="UP000664303">
    <property type="component" value="Unassembled WGS sequence"/>
</dbReference>
<reference evidence="1" key="1">
    <citation type="submission" date="2021-02" db="EMBL/GenBank/DDBJ databases">
        <title>PHA producing bacteria isolated from coastal sediment in Guangdong, Shenzhen.</title>
        <authorList>
            <person name="Zheng W."/>
            <person name="Yu S."/>
            <person name="Huang Y."/>
        </authorList>
    </citation>
    <scope>NUCLEOTIDE SEQUENCE</scope>
    <source>
        <strain evidence="1">TN14-10</strain>
    </source>
</reference>
<comment type="caution">
    <text evidence="1">The sequence shown here is derived from an EMBL/GenBank/DDBJ whole genome shotgun (WGS) entry which is preliminary data.</text>
</comment>
<name>A0A939DCD9_9GAMM</name>
<evidence type="ECO:0000313" key="1">
    <source>
        <dbReference type="EMBL" id="MBN7795326.1"/>
    </source>
</evidence>
<proteinExistence type="predicted"/>
<dbReference type="RefSeq" id="WP_206558755.1">
    <property type="nucleotide sequence ID" value="NZ_JAFKCZ010000001.1"/>
</dbReference>
<gene>
    <name evidence="1" type="ORF">JYP50_01910</name>
</gene>
<dbReference type="InterPro" id="IPR047742">
    <property type="entry name" value="PA4642-like"/>
</dbReference>
<organism evidence="1 2">
    <name type="scientific">Parahaliea mediterranea</name>
    <dbReference type="NCBI Taxonomy" id="651086"/>
    <lineage>
        <taxon>Bacteria</taxon>
        <taxon>Pseudomonadati</taxon>
        <taxon>Pseudomonadota</taxon>
        <taxon>Gammaproteobacteria</taxon>
        <taxon>Cellvibrionales</taxon>
        <taxon>Halieaceae</taxon>
        <taxon>Parahaliea</taxon>
    </lineage>
</organism>
<protein>
    <submittedName>
        <fullName evidence="1">PA4642 family protein</fullName>
    </submittedName>
</protein>
<dbReference type="NCBIfam" id="NF038106">
    <property type="entry name" value="gamma_NF038106"/>
    <property type="match status" value="1"/>
</dbReference>
<evidence type="ECO:0000313" key="2">
    <source>
        <dbReference type="Proteomes" id="UP000664303"/>
    </source>
</evidence>
<dbReference type="AlphaFoldDB" id="A0A939DCD9"/>
<sequence length="96" mass="10863">MKKDKEKVIDEVWTEDHVRGFLDVRAHDGGSDDFHMLLKAYQSMRASDFELFVKFFQEQGRDVNATGLDGHSVLAIVDEHRHGAEYAEILRAAGAS</sequence>
<keyword evidence="2" id="KW-1185">Reference proteome</keyword>